<protein>
    <submittedName>
        <fullName evidence="2">Uncharacterized protein</fullName>
    </submittedName>
</protein>
<evidence type="ECO:0000313" key="3">
    <source>
        <dbReference type="Proteomes" id="UP001221142"/>
    </source>
</evidence>
<dbReference type="Proteomes" id="UP001221142">
    <property type="component" value="Unassembled WGS sequence"/>
</dbReference>
<dbReference type="EMBL" id="JARKIF010000006">
    <property type="protein sequence ID" value="KAJ7636436.1"/>
    <property type="molecule type" value="Genomic_DNA"/>
</dbReference>
<dbReference type="AlphaFoldDB" id="A0AAD7FTB3"/>
<feature type="region of interest" description="Disordered" evidence="1">
    <location>
        <begin position="66"/>
        <end position="97"/>
    </location>
</feature>
<organism evidence="2 3">
    <name type="scientific">Roridomyces roridus</name>
    <dbReference type="NCBI Taxonomy" id="1738132"/>
    <lineage>
        <taxon>Eukaryota</taxon>
        <taxon>Fungi</taxon>
        <taxon>Dikarya</taxon>
        <taxon>Basidiomycota</taxon>
        <taxon>Agaricomycotina</taxon>
        <taxon>Agaricomycetes</taxon>
        <taxon>Agaricomycetidae</taxon>
        <taxon>Agaricales</taxon>
        <taxon>Marasmiineae</taxon>
        <taxon>Mycenaceae</taxon>
        <taxon>Roridomyces</taxon>
    </lineage>
</organism>
<feature type="compositionally biased region" description="Basic and acidic residues" evidence="1">
    <location>
        <begin position="66"/>
        <end position="92"/>
    </location>
</feature>
<reference evidence="2" key="1">
    <citation type="submission" date="2023-03" db="EMBL/GenBank/DDBJ databases">
        <title>Massive genome expansion in bonnet fungi (Mycena s.s.) driven by repeated elements and novel gene families across ecological guilds.</title>
        <authorList>
            <consortium name="Lawrence Berkeley National Laboratory"/>
            <person name="Harder C.B."/>
            <person name="Miyauchi S."/>
            <person name="Viragh M."/>
            <person name="Kuo A."/>
            <person name="Thoen E."/>
            <person name="Andreopoulos B."/>
            <person name="Lu D."/>
            <person name="Skrede I."/>
            <person name="Drula E."/>
            <person name="Henrissat B."/>
            <person name="Morin E."/>
            <person name="Kohler A."/>
            <person name="Barry K."/>
            <person name="LaButti K."/>
            <person name="Morin E."/>
            <person name="Salamov A."/>
            <person name="Lipzen A."/>
            <person name="Mereny Z."/>
            <person name="Hegedus B."/>
            <person name="Baldrian P."/>
            <person name="Stursova M."/>
            <person name="Weitz H."/>
            <person name="Taylor A."/>
            <person name="Grigoriev I.V."/>
            <person name="Nagy L.G."/>
            <person name="Martin F."/>
            <person name="Kauserud H."/>
        </authorList>
    </citation>
    <scope>NUCLEOTIDE SEQUENCE</scope>
    <source>
        <strain evidence="2">9284</strain>
    </source>
</reference>
<accession>A0AAD7FTB3</accession>
<sequence length="214" mass="23901">MPRLAGFGFHLPVRERYFPPKEPMSADRREGNHLCLRATHTPPQRPDLRDRVDGRAIRNRGCRAHSFGDKNLKTKRESQTRKDAVRNSEDKWSAPTGNRPGVKEILVAAPKWTSEAQLYNVDARAARVGSPLCKYFSTSEPENSERSGFMMLSSPPVGSLGIRLSTRRNEHDIAGESALSAGGTWALGPAPRTWAHSDDIHYFHSGAIMWPSSR</sequence>
<name>A0AAD7FTB3_9AGAR</name>
<comment type="caution">
    <text evidence="2">The sequence shown here is derived from an EMBL/GenBank/DDBJ whole genome shotgun (WGS) entry which is preliminary data.</text>
</comment>
<keyword evidence="3" id="KW-1185">Reference proteome</keyword>
<gene>
    <name evidence="2" type="ORF">FB45DRAFT_864472</name>
</gene>
<evidence type="ECO:0000256" key="1">
    <source>
        <dbReference type="SAM" id="MobiDB-lite"/>
    </source>
</evidence>
<proteinExistence type="predicted"/>
<evidence type="ECO:0000313" key="2">
    <source>
        <dbReference type="EMBL" id="KAJ7636436.1"/>
    </source>
</evidence>